<organism evidence="1 2">
    <name type="scientific">Batillaria attramentaria</name>
    <dbReference type="NCBI Taxonomy" id="370345"/>
    <lineage>
        <taxon>Eukaryota</taxon>
        <taxon>Metazoa</taxon>
        <taxon>Spiralia</taxon>
        <taxon>Lophotrochozoa</taxon>
        <taxon>Mollusca</taxon>
        <taxon>Gastropoda</taxon>
        <taxon>Caenogastropoda</taxon>
        <taxon>Sorbeoconcha</taxon>
        <taxon>Cerithioidea</taxon>
        <taxon>Batillariidae</taxon>
        <taxon>Batillaria</taxon>
    </lineage>
</organism>
<keyword evidence="2" id="KW-1185">Reference proteome</keyword>
<accession>A0ABD0L9R9</accession>
<comment type="caution">
    <text evidence="1">The sequence shown here is derived from an EMBL/GenBank/DDBJ whole genome shotgun (WGS) entry which is preliminary data.</text>
</comment>
<evidence type="ECO:0000313" key="2">
    <source>
        <dbReference type="Proteomes" id="UP001519460"/>
    </source>
</evidence>
<name>A0ABD0L9R9_9CAEN</name>
<gene>
    <name evidence="1" type="ORF">BaRGS_00012766</name>
</gene>
<protein>
    <submittedName>
        <fullName evidence="1">Uncharacterized protein</fullName>
    </submittedName>
</protein>
<reference evidence="1 2" key="1">
    <citation type="journal article" date="2023" name="Sci. Data">
        <title>Genome assembly of the Korean intertidal mud-creeper Batillaria attramentaria.</title>
        <authorList>
            <person name="Patra A.K."/>
            <person name="Ho P.T."/>
            <person name="Jun S."/>
            <person name="Lee S.J."/>
            <person name="Kim Y."/>
            <person name="Won Y.J."/>
        </authorList>
    </citation>
    <scope>NUCLEOTIDE SEQUENCE [LARGE SCALE GENOMIC DNA]</scope>
    <source>
        <strain evidence="1">Wonlab-2016</strain>
    </source>
</reference>
<evidence type="ECO:0000313" key="1">
    <source>
        <dbReference type="EMBL" id="KAK7496065.1"/>
    </source>
</evidence>
<dbReference type="EMBL" id="JACVVK020000070">
    <property type="protein sequence ID" value="KAK7496065.1"/>
    <property type="molecule type" value="Genomic_DNA"/>
</dbReference>
<dbReference type="Proteomes" id="UP001519460">
    <property type="component" value="Unassembled WGS sequence"/>
</dbReference>
<dbReference type="AlphaFoldDB" id="A0ABD0L9R9"/>
<proteinExistence type="predicted"/>
<sequence length="75" mass="8400">MRHRESPVYDFRVLVLWLDPPVRKRQTVCRVTLTLGVRGSGSVQTLHNPERIGAGTLPVLCIVNIRHVDLDTAAV</sequence>